<reference evidence="1 2" key="1">
    <citation type="submission" date="2018-01" db="EMBL/GenBank/DDBJ databases">
        <authorList>
            <person name="Paulsen S."/>
            <person name="Gram L.K."/>
        </authorList>
    </citation>
    <scope>NUCLEOTIDE SEQUENCE [LARGE SCALE GENOMIC DNA]</scope>
    <source>
        <strain evidence="1 2">S2599</strain>
    </source>
</reference>
<name>A0A5S3WR24_9GAMM</name>
<accession>A0A5S3WR24</accession>
<dbReference type="Proteomes" id="UP000306719">
    <property type="component" value="Unassembled WGS sequence"/>
</dbReference>
<dbReference type="RefSeq" id="WP_138546902.1">
    <property type="nucleotide sequence ID" value="NZ_PNCJ01000057.1"/>
</dbReference>
<comment type="caution">
    <text evidence="1">The sequence shown here is derived from an EMBL/GenBank/DDBJ whole genome shotgun (WGS) entry which is preliminary data.</text>
</comment>
<dbReference type="EMBL" id="PNCJ01000057">
    <property type="protein sequence ID" value="TMP30896.1"/>
    <property type="molecule type" value="Genomic_DNA"/>
</dbReference>
<dbReference type="OrthoDB" id="9802991at2"/>
<proteinExistence type="predicted"/>
<sequence length="68" mass="7356">MKLNKKKIKNLSVSNEMLTKQTHQVAGGFAAISGQDCNLPDTLACNSQACLAPSKHFQCFESLLMCPA</sequence>
<gene>
    <name evidence="1" type="ORF">CWB98_23075</name>
</gene>
<organism evidence="1 2">
    <name type="scientific">Pseudoalteromonas rubra</name>
    <dbReference type="NCBI Taxonomy" id="43658"/>
    <lineage>
        <taxon>Bacteria</taxon>
        <taxon>Pseudomonadati</taxon>
        <taxon>Pseudomonadota</taxon>
        <taxon>Gammaproteobacteria</taxon>
        <taxon>Alteromonadales</taxon>
        <taxon>Pseudoalteromonadaceae</taxon>
        <taxon>Pseudoalteromonas</taxon>
    </lineage>
</organism>
<protein>
    <submittedName>
        <fullName evidence="1">Uncharacterized protein</fullName>
    </submittedName>
</protein>
<evidence type="ECO:0000313" key="1">
    <source>
        <dbReference type="EMBL" id="TMP30896.1"/>
    </source>
</evidence>
<dbReference type="AlphaFoldDB" id="A0A5S3WR24"/>
<evidence type="ECO:0000313" key="2">
    <source>
        <dbReference type="Proteomes" id="UP000306719"/>
    </source>
</evidence>
<reference evidence="2" key="2">
    <citation type="submission" date="2019-06" db="EMBL/GenBank/DDBJ databases">
        <title>Co-occurence of chitin degradation, pigmentation and bioactivity in marine Pseudoalteromonas.</title>
        <authorList>
            <person name="Sonnenschein E.C."/>
            <person name="Bech P.K."/>
        </authorList>
    </citation>
    <scope>NUCLEOTIDE SEQUENCE [LARGE SCALE GENOMIC DNA]</scope>
    <source>
        <strain evidence="2">S2599</strain>
    </source>
</reference>